<feature type="compositionally biased region" description="Polar residues" evidence="1">
    <location>
        <begin position="39"/>
        <end position="56"/>
    </location>
</feature>
<organism evidence="2 3">
    <name type="scientific">Psylliodes chrysocephalus</name>
    <dbReference type="NCBI Taxonomy" id="3402493"/>
    <lineage>
        <taxon>Eukaryota</taxon>
        <taxon>Metazoa</taxon>
        <taxon>Ecdysozoa</taxon>
        <taxon>Arthropoda</taxon>
        <taxon>Hexapoda</taxon>
        <taxon>Insecta</taxon>
        <taxon>Pterygota</taxon>
        <taxon>Neoptera</taxon>
        <taxon>Endopterygota</taxon>
        <taxon>Coleoptera</taxon>
        <taxon>Polyphaga</taxon>
        <taxon>Cucujiformia</taxon>
        <taxon>Chrysomeloidea</taxon>
        <taxon>Chrysomelidae</taxon>
        <taxon>Galerucinae</taxon>
        <taxon>Alticini</taxon>
        <taxon>Psylliodes</taxon>
    </lineage>
</organism>
<dbReference type="AlphaFoldDB" id="A0A9P0CK22"/>
<dbReference type="EMBL" id="OV651825">
    <property type="protein sequence ID" value="CAH1102961.1"/>
    <property type="molecule type" value="Genomic_DNA"/>
</dbReference>
<dbReference type="Proteomes" id="UP001153636">
    <property type="component" value="Chromosome 13"/>
</dbReference>
<proteinExistence type="predicted"/>
<accession>A0A9P0CK22</accession>
<gene>
    <name evidence="2" type="ORF">PSYICH_LOCUS3592</name>
</gene>
<evidence type="ECO:0000256" key="1">
    <source>
        <dbReference type="SAM" id="MobiDB-lite"/>
    </source>
</evidence>
<name>A0A9P0CK22_9CUCU</name>
<reference evidence="2" key="1">
    <citation type="submission" date="2022-01" db="EMBL/GenBank/DDBJ databases">
        <authorList>
            <person name="King R."/>
        </authorList>
    </citation>
    <scope>NUCLEOTIDE SEQUENCE</scope>
</reference>
<keyword evidence="3" id="KW-1185">Reference proteome</keyword>
<feature type="compositionally biased region" description="Acidic residues" evidence="1">
    <location>
        <begin position="20"/>
        <end position="30"/>
    </location>
</feature>
<sequence>MEPNKDLAETDQQSVSDPFEPTDDSDDPEYIPEHDTDTTRTNIIKSQTMLSFLTNNSKRRRIMTQSPKDTPDPDNSTTSDTESSTSTTTVYTSTNKNMNPLFDRNFFRFVEQKDIKFIAQCIVCLPRKKLLQGVSNSNANFVKHLKKQHEVAFQDYLKHKEDVNVKKQDKKVVKSNDPFQTSNSTQLDIAQSFQRSKKIHSLTNELLILLLTQCWLYRLLSIHVLEEYFKE</sequence>
<evidence type="ECO:0008006" key="4">
    <source>
        <dbReference type="Google" id="ProtNLM"/>
    </source>
</evidence>
<evidence type="ECO:0000313" key="2">
    <source>
        <dbReference type="EMBL" id="CAH1102961.1"/>
    </source>
</evidence>
<feature type="region of interest" description="Disordered" evidence="1">
    <location>
        <begin position="1"/>
        <end position="93"/>
    </location>
</feature>
<feature type="compositionally biased region" description="Low complexity" evidence="1">
    <location>
        <begin position="73"/>
        <end position="93"/>
    </location>
</feature>
<protein>
    <recommendedName>
        <fullName evidence="4">BED-type domain-containing protein</fullName>
    </recommendedName>
</protein>
<evidence type="ECO:0000313" key="3">
    <source>
        <dbReference type="Proteomes" id="UP001153636"/>
    </source>
</evidence>